<dbReference type="AlphaFoldDB" id="A0A1Y6MPT0"/>
<protein>
    <submittedName>
        <fullName evidence="1">Uncharacterized protein</fullName>
    </submittedName>
</protein>
<proteinExistence type="predicted"/>
<dbReference type="Proteomes" id="UP000195719">
    <property type="component" value="Unassembled WGS sequence"/>
</dbReference>
<evidence type="ECO:0000313" key="1">
    <source>
        <dbReference type="EMBL" id="SMY38564.1"/>
    </source>
</evidence>
<dbReference type="EMBL" id="FYAJ01000013">
    <property type="protein sequence ID" value="SMY38564.1"/>
    <property type="molecule type" value="Genomic_DNA"/>
</dbReference>
<evidence type="ECO:0000313" key="2">
    <source>
        <dbReference type="Proteomes" id="UP000195719"/>
    </source>
</evidence>
<name>A0A1Y6MPT0_9GAMM</name>
<reference evidence="2" key="1">
    <citation type="submission" date="2017-06" db="EMBL/GenBank/DDBJ databases">
        <authorList>
            <person name="Rodrigo-Torres L."/>
            <person name="Arahal R.D."/>
            <person name="Lucena T."/>
        </authorList>
    </citation>
    <scope>NUCLEOTIDE SEQUENCE [LARGE SCALE GENOMIC DNA]</scope>
    <source>
        <strain evidence="2">CECT 9192</strain>
    </source>
</reference>
<accession>A0A1Y6MPT0</accession>
<keyword evidence="2" id="KW-1185">Reference proteome</keyword>
<sequence>MAAVKIGDWISVGESGMSARVFNVFSDNEVAAGYLQNNVKAVKDDFTWDGHIWRFKYKQPSGFVLGPYEASLVKMGPFINTHK</sequence>
<organism evidence="1 2">
    <name type="scientific">Photobacterium andalusiense</name>
    <dbReference type="NCBI Taxonomy" id="2204296"/>
    <lineage>
        <taxon>Bacteria</taxon>
        <taxon>Pseudomonadati</taxon>
        <taxon>Pseudomonadota</taxon>
        <taxon>Gammaproteobacteria</taxon>
        <taxon>Vibrionales</taxon>
        <taxon>Vibrionaceae</taxon>
        <taxon>Photobacterium</taxon>
    </lineage>
</organism>
<dbReference type="RefSeq" id="WP_087854913.1">
    <property type="nucleotide sequence ID" value="NZ_FYAJ01000013.1"/>
</dbReference>
<gene>
    <name evidence="1" type="ORF">PAND9192_03687</name>
</gene>